<evidence type="ECO:0000313" key="2">
    <source>
        <dbReference type="EMBL" id="TFK48872.1"/>
    </source>
</evidence>
<feature type="region of interest" description="Disordered" evidence="1">
    <location>
        <begin position="1"/>
        <end position="31"/>
    </location>
</feature>
<feature type="compositionally biased region" description="Low complexity" evidence="1">
    <location>
        <begin position="80"/>
        <end position="95"/>
    </location>
</feature>
<evidence type="ECO:0000256" key="1">
    <source>
        <dbReference type="SAM" id="MobiDB-lite"/>
    </source>
</evidence>
<dbReference type="Proteomes" id="UP000305948">
    <property type="component" value="Unassembled WGS sequence"/>
</dbReference>
<name>A0A5C3MVK0_9AGAM</name>
<protein>
    <submittedName>
        <fullName evidence="2">Uncharacterized protein</fullName>
    </submittedName>
</protein>
<dbReference type="EMBL" id="ML213518">
    <property type="protein sequence ID" value="TFK48872.1"/>
    <property type="molecule type" value="Genomic_DNA"/>
</dbReference>
<dbReference type="AlphaFoldDB" id="A0A5C3MVK0"/>
<proteinExistence type="predicted"/>
<sequence length="129" mass="13436">MSRVDVTSNKGQSAPTIRTGKWRTKPSADKISADNEHKINIVSGSSCTVVLSLSSVILAGDCIAGRLLCSSTSLSRWISRSQTSRRTTSSSSSSTFPPSIQRAATSYGGRTGSSSCSTLSPRHAVGAPT</sequence>
<gene>
    <name evidence="2" type="ORF">OE88DRAFT_516328</name>
</gene>
<feature type="compositionally biased region" description="Polar residues" evidence="1">
    <location>
        <begin position="1"/>
        <end position="16"/>
    </location>
</feature>
<reference evidence="2 3" key="1">
    <citation type="journal article" date="2019" name="Nat. Ecol. Evol.">
        <title>Megaphylogeny resolves global patterns of mushroom evolution.</title>
        <authorList>
            <person name="Varga T."/>
            <person name="Krizsan K."/>
            <person name="Foldi C."/>
            <person name="Dima B."/>
            <person name="Sanchez-Garcia M."/>
            <person name="Sanchez-Ramirez S."/>
            <person name="Szollosi G.J."/>
            <person name="Szarkandi J.G."/>
            <person name="Papp V."/>
            <person name="Albert L."/>
            <person name="Andreopoulos W."/>
            <person name="Angelini C."/>
            <person name="Antonin V."/>
            <person name="Barry K.W."/>
            <person name="Bougher N.L."/>
            <person name="Buchanan P."/>
            <person name="Buyck B."/>
            <person name="Bense V."/>
            <person name="Catcheside P."/>
            <person name="Chovatia M."/>
            <person name="Cooper J."/>
            <person name="Damon W."/>
            <person name="Desjardin D."/>
            <person name="Finy P."/>
            <person name="Geml J."/>
            <person name="Haridas S."/>
            <person name="Hughes K."/>
            <person name="Justo A."/>
            <person name="Karasinski D."/>
            <person name="Kautmanova I."/>
            <person name="Kiss B."/>
            <person name="Kocsube S."/>
            <person name="Kotiranta H."/>
            <person name="LaButti K.M."/>
            <person name="Lechner B.E."/>
            <person name="Liimatainen K."/>
            <person name="Lipzen A."/>
            <person name="Lukacs Z."/>
            <person name="Mihaltcheva S."/>
            <person name="Morgado L.N."/>
            <person name="Niskanen T."/>
            <person name="Noordeloos M.E."/>
            <person name="Ohm R.A."/>
            <person name="Ortiz-Santana B."/>
            <person name="Ovrebo C."/>
            <person name="Racz N."/>
            <person name="Riley R."/>
            <person name="Savchenko A."/>
            <person name="Shiryaev A."/>
            <person name="Soop K."/>
            <person name="Spirin V."/>
            <person name="Szebenyi C."/>
            <person name="Tomsovsky M."/>
            <person name="Tulloss R.E."/>
            <person name="Uehling J."/>
            <person name="Grigoriev I.V."/>
            <person name="Vagvolgyi C."/>
            <person name="Papp T."/>
            <person name="Martin F.M."/>
            <person name="Miettinen O."/>
            <person name="Hibbett D.S."/>
            <person name="Nagy L.G."/>
        </authorList>
    </citation>
    <scope>NUCLEOTIDE SEQUENCE [LARGE SCALE GENOMIC DNA]</scope>
    <source>
        <strain evidence="2 3">OMC1185</strain>
    </source>
</reference>
<keyword evidence="3" id="KW-1185">Reference proteome</keyword>
<feature type="region of interest" description="Disordered" evidence="1">
    <location>
        <begin position="80"/>
        <end position="129"/>
    </location>
</feature>
<accession>A0A5C3MVK0</accession>
<evidence type="ECO:0000313" key="3">
    <source>
        <dbReference type="Proteomes" id="UP000305948"/>
    </source>
</evidence>
<organism evidence="2 3">
    <name type="scientific">Heliocybe sulcata</name>
    <dbReference type="NCBI Taxonomy" id="5364"/>
    <lineage>
        <taxon>Eukaryota</taxon>
        <taxon>Fungi</taxon>
        <taxon>Dikarya</taxon>
        <taxon>Basidiomycota</taxon>
        <taxon>Agaricomycotina</taxon>
        <taxon>Agaricomycetes</taxon>
        <taxon>Gloeophyllales</taxon>
        <taxon>Gloeophyllaceae</taxon>
        <taxon>Heliocybe</taxon>
    </lineage>
</organism>